<dbReference type="InterPro" id="IPR042984">
    <property type="entry name" value="BBS12"/>
</dbReference>
<dbReference type="Proteomes" id="UP000075714">
    <property type="component" value="Unassembled WGS sequence"/>
</dbReference>
<gene>
    <name evidence="2" type="ORF">GPECTOR_208g401</name>
</gene>
<dbReference type="GO" id="GO:0051131">
    <property type="term" value="P:chaperone-mediated protein complex assembly"/>
    <property type="evidence" value="ECO:0007669"/>
    <property type="project" value="InterPro"/>
</dbReference>
<accession>A0A150FWW2</accession>
<dbReference type="AlphaFoldDB" id="A0A150FWW2"/>
<dbReference type="PANTHER" id="PTHR46883:SF1">
    <property type="entry name" value="BARDET-BIEDL SYNDROME 12 PROTEIN"/>
    <property type="match status" value="1"/>
</dbReference>
<feature type="region of interest" description="Disordered" evidence="1">
    <location>
        <begin position="220"/>
        <end position="315"/>
    </location>
</feature>
<name>A0A150FWW2_GONPE</name>
<organism evidence="2 3">
    <name type="scientific">Gonium pectorale</name>
    <name type="common">Green alga</name>
    <dbReference type="NCBI Taxonomy" id="33097"/>
    <lineage>
        <taxon>Eukaryota</taxon>
        <taxon>Viridiplantae</taxon>
        <taxon>Chlorophyta</taxon>
        <taxon>core chlorophytes</taxon>
        <taxon>Chlorophyceae</taxon>
        <taxon>CS clade</taxon>
        <taxon>Chlamydomonadales</taxon>
        <taxon>Volvocaceae</taxon>
        <taxon>Gonium</taxon>
    </lineage>
</organism>
<comment type="caution">
    <text evidence="2">The sequence shown here is derived from an EMBL/GenBank/DDBJ whole genome shotgun (WGS) entry which is preliminary data.</text>
</comment>
<sequence>MQTPPFELARNLQAACAVARSFLGPHRTHKCVIDPSSDARSCIVGTAQAFLLAAHGDPTATTLLLEAMESQAPSPSDSTYGNYGPGSGATWLAAFCGLLTGRLLELVAGQGLPLEAARAGLLAAVAECCQAVRGCALDLQLVSEQWDERELLSYHQGVAALVLHGDAGGGEDGGSGGVGVGVGQEGAPAAPTGPMRLAAAAAPGPVAAAAVAMADGMRHRGQDVDCGGDYERDDGGSSGHGSGSSSGSGGGSGSGGAAPWRSDGSASGGGGEALLRGSPLPPPSEESSSTSGGSDDGGGRGGAGAFDDDDDGGEAEAALRALESEVSWFFGAGELEAERAARAQRRALARAAPGLEAALAAQQ</sequence>
<keyword evidence="3" id="KW-1185">Reference proteome</keyword>
<feature type="compositionally biased region" description="Gly residues" evidence="1">
    <location>
        <begin position="294"/>
        <end position="304"/>
    </location>
</feature>
<evidence type="ECO:0000256" key="1">
    <source>
        <dbReference type="SAM" id="MobiDB-lite"/>
    </source>
</evidence>
<evidence type="ECO:0000313" key="2">
    <source>
        <dbReference type="EMBL" id="KXZ42089.1"/>
    </source>
</evidence>
<feature type="compositionally biased region" description="Gly residues" evidence="1">
    <location>
        <begin position="236"/>
        <end position="256"/>
    </location>
</feature>
<proteinExistence type="predicted"/>
<dbReference type="EMBL" id="LSYV01000207">
    <property type="protein sequence ID" value="KXZ42089.1"/>
    <property type="molecule type" value="Genomic_DNA"/>
</dbReference>
<protein>
    <submittedName>
        <fullName evidence="2">Uncharacterized protein</fullName>
    </submittedName>
</protein>
<dbReference type="STRING" id="33097.A0A150FWW2"/>
<reference evidence="3" key="1">
    <citation type="journal article" date="2016" name="Nat. Commun.">
        <title>The Gonium pectorale genome demonstrates co-option of cell cycle regulation during the evolution of multicellularity.</title>
        <authorList>
            <person name="Hanschen E.R."/>
            <person name="Marriage T.N."/>
            <person name="Ferris P.J."/>
            <person name="Hamaji T."/>
            <person name="Toyoda A."/>
            <person name="Fujiyama A."/>
            <person name="Neme R."/>
            <person name="Noguchi H."/>
            <person name="Minakuchi Y."/>
            <person name="Suzuki M."/>
            <person name="Kawai-Toyooka H."/>
            <person name="Smith D.R."/>
            <person name="Sparks H."/>
            <person name="Anderson J."/>
            <person name="Bakaric R."/>
            <person name="Luria V."/>
            <person name="Karger A."/>
            <person name="Kirschner M.W."/>
            <person name="Durand P.M."/>
            <person name="Michod R.E."/>
            <person name="Nozaki H."/>
            <person name="Olson B.J."/>
        </authorList>
    </citation>
    <scope>NUCLEOTIDE SEQUENCE [LARGE SCALE GENOMIC DNA]</scope>
    <source>
        <strain evidence="3">NIES-2863</strain>
    </source>
</reference>
<feature type="compositionally biased region" description="Basic and acidic residues" evidence="1">
    <location>
        <begin position="220"/>
        <end position="235"/>
    </location>
</feature>
<evidence type="ECO:0000313" key="3">
    <source>
        <dbReference type="Proteomes" id="UP000075714"/>
    </source>
</evidence>
<dbReference type="PANTHER" id="PTHR46883">
    <property type="entry name" value="BARDET-BIEDL SYNDROME 12 PROTEIN"/>
    <property type="match status" value="1"/>
</dbReference>
<dbReference type="OrthoDB" id="552303at2759"/>